<proteinExistence type="predicted"/>
<reference evidence="1 2" key="1">
    <citation type="journal article" date="2007" name="Int. J. Syst. Evol. Microbiol.">
        <title>Description of Pelomonas aquatica sp. nov. and Pelomonas puraquae sp. nov., isolated from industrial and haemodialysis water.</title>
        <authorList>
            <person name="Gomila M."/>
            <person name="Bowien B."/>
            <person name="Falsen E."/>
            <person name="Moore E.R."/>
            <person name="Lalucat J."/>
        </authorList>
    </citation>
    <scope>NUCLEOTIDE SEQUENCE [LARGE SCALE GENOMIC DNA]</scope>
    <source>
        <strain evidence="1 2">CCUG 52769</strain>
    </source>
</reference>
<dbReference type="EMBL" id="NISI01000029">
    <property type="protein sequence ID" value="OWQ96475.1"/>
    <property type="molecule type" value="Genomic_DNA"/>
</dbReference>
<protein>
    <submittedName>
        <fullName evidence="1">Uncharacterized protein</fullName>
    </submittedName>
</protein>
<organism evidence="1 2">
    <name type="scientific">Roseateles puraquae</name>
    <dbReference type="NCBI Taxonomy" id="431059"/>
    <lineage>
        <taxon>Bacteria</taxon>
        <taxon>Pseudomonadati</taxon>
        <taxon>Pseudomonadota</taxon>
        <taxon>Betaproteobacteria</taxon>
        <taxon>Burkholderiales</taxon>
        <taxon>Sphaerotilaceae</taxon>
        <taxon>Roseateles</taxon>
    </lineage>
</organism>
<comment type="caution">
    <text evidence="1">The sequence shown here is derived from an EMBL/GenBank/DDBJ whole genome shotgun (WGS) entry which is preliminary data.</text>
</comment>
<keyword evidence="2" id="KW-1185">Reference proteome</keyword>
<gene>
    <name evidence="1" type="ORF">CDO81_27210</name>
</gene>
<evidence type="ECO:0000313" key="2">
    <source>
        <dbReference type="Proteomes" id="UP000197446"/>
    </source>
</evidence>
<dbReference type="AlphaFoldDB" id="A0A254N763"/>
<evidence type="ECO:0000313" key="1">
    <source>
        <dbReference type="EMBL" id="OWQ96475.1"/>
    </source>
</evidence>
<dbReference type="Proteomes" id="UP000197446">
    <property type="component" value="Unassembled WGS sequence"/>
</dbReference>
<accession>A0A254N763</accession>
<sequence length="239" mass="26751">MFRMLKRNPDRVPMDRLGEYLRLFAELLGTENQPIFKGIKKASTGLKAFVPEERLQHVQVRLKLVHTEATSRPARIAADLEAMLGADGIKEAQLLDASDNVIHLFHGVPAANEEVIRVWQEGTVDGVVTGLVGADDTMHLHLRGLDGHDVKVLVRDESLARGILAHFRNGCVRVTVRGHWVRGEDGWHPETNKCTAKSFDVLEDTPLSKVFQDFAAVPDSGWRAAESPDDFWRELRGIH</sequence>
<name>A0A254N763_9BURK</name>